<sequence length="403" mass="45636">MVDNIHENKVLIREFNEETDIEAVEKLEKNCEIGYKKGISIFTSMMGDPLCRIRLYPVHVMLVAQLLENGELVGAVRGCIKRVGTGFGGTDVTMGCILGLRVSPRHRRMGIGLGLVKSAEEWIERNGAQYAFLATEENNVASTNLFTLKCNYVKFSSLVIYVQPVNDHLAEEVDVPRDIKIEKLHIEQAISLYKNSLKQREIYPTDIEAILKEKLSMGTWVCFFREEGWVGLQKKEEKEGEIMGTAPSSWAIFSIWNTSEAYKLQIRRSNLLKIFHASVSHAMERILPCLKLPFMSMSTESHKKPFGFLFLYGIHGEGERVGELMKGVWRFASRMAENVKDCSVMMTELGGSDPLRAHVPQGSSMSCINDLWYLKRLNAPVSDEDELTAMRPVGNVFVDPRDF</sequence>
<dbReference type="InterPro" id="IPR000182">
    <property type="entry name" value="GNAT_dom"/>
</dbReference>
<dbReference type="GO" id="GO:0016747">
    <property type="term" value="F:acyltransferase activity, transferring groups other than amino-acyl groups"/>
    <property type="evidence" value="ECO:0007669"/>
    <property type="project" value="InterPro"/>
</dbReference>
<dbReference type="InterPro" id="IPR052810">
    <property type="entry name" value="Plant_NAT"/>
</dbReference>
<dbReference type="CDD" id="cd04301">
    <property type="entry name" value="NAT_SF"/>
    <property type="match status" value="1"/>
</dbReference>
<dbReference type="Gene3D" id="3.40.630.30">
    <property type="match status" value="1"/>
</dbReference>
<gene>
    <name evidence="2" type="primary">HLS1_3</name>
    <name evidence="2" type="ORF">CK203_018880</name>
</gene>
<dbReference type="InterPro" id="IPR016181">
    <property type="entry name" value="Acyl_CoA_acyltransferase"/>
</dbReference>
<proteinExistence type="predicted"/>
<comment type="caution">
    <text evidence="2">The sequence shown here is derived from an EMBL/GenBank/DDBJ whole genome shotgun (WGS) entry which is preliminary data.</text>
</comment>
<reference evidence="2 3" key="1">
    <citation type="journal article" date="2018" name="PLoS Genet.">
        <title>Population sequencing reveals clonal diversity and ancestral inbreeding in the grapevine cultivar Chardonnay.</title>
        <authorList>
            <person name="Roach M.J."/>
            <person name="Johnson D.L."/>
            <person name="Bohlmann J."/>
            <person name="van Vuuren H.J."/>
            <person name="Jones S.J."/>
            <person name="Pretorius I.S."/>
            <person name="Schmidt S.A."/>
            <person name="Borneman A.R."/>
        </authorList>
    </citation>
    <scope>NUCLEOTIDE SEQUENCE [LARGE SCALE GENOMIC DNA]</scope>
    <source>
        <strain evidence="3">cv. Chardonnay</strain>
        <tissue evidence="2">Leaf</tissue>
    </source>
</reference>
<dbReference type="Proteomes" id="UP000288805">
    <property type="component" value="Unassembled WGS sequence"/>
</dbReference>
<dbReference type="AlphaFoldDB" id="A0A438IQN8"/>
<dbReference type="Pfam" id="PF00583">
    <property type="entry name" value="Acetyltransf_1"/>
    <property type="match status" value="1"/>
</dbReference>
<evidence type="ECO:0000313" key="3">
    <source>
        <dbReference type="Proteomes" id="UP000288805"/>
    </source>
</evidence>
<protein>
    <submittedName>
        <fullName evidence="2">Putative N-acetyltransferase HLS1</fullName>
    </submittedName>
</protein>
<keyword evidence="2" id="KW-0808">Transferase</keyword>
<evidence type="ECO:0000259" key="1">
    <source>
        <dbReference type="PROSITE" id="PS51186"/>
    </source>
</evidence>
<feature type="domain" description="N-acetyltransferase" evidence="1">
    <location>
        <begin position="10"/>
        <end position="176"/>
    </location>
</feature>
<evidence type="ECO:0000313" key="2">
    <source>
        <dbReference type="EMBL" id="RVW99012.1"/>
    </source>
</evidence>
<accession>A0A438IQN8</accession>
<dbReference type="PANTHER" id="PTHR47370">
    <property type="entry name" value="ACYL-COA N-ACYLTRANSFERASES (NAT) SUPERFAMILY PROTEIN"/>
    <property type="match status" value="1"/>
</dbReference>
<dbReference type="PROSITE" id="PS51186">
    <property type="entry name" value="GNAT"/>
    <property type="match status" value="1"/>
</dbReference>
<organism evidence="2 3">
    <name type="scientific">Vitis vinifera</name>
    <name type="common">Grape</name>
    <dbReference type="NCBI Taxonomy" id="29760"/>
    <lineage>
        <taxon>Eukaryota</taxon>
        <taxon>Viridiplantae</taxon>
        <taxon>Streptophyta</taxon>
        <taxon>Embryophyta</taxon>
        <taxon>Tracheophyta</taxon>
        <taxon>Spermatophyta</taxon>
        <taxon>Magnoliopsida</taxon>
        <taxon>eudicotyledons</taxon>
        <taxon>Gunneridae</taxon>
        <taxon>Pentapetalae</taxon>
        <taxon>rosids</taxon>
        <taxon>Vitales</taxon>
        <taxon>Vitaceae</taxon>
        <taxon>Viteae</taxon>
        <taxon>Vitis</taxon>
    </lineage>
</organism>
<dbReference type="PANTHER" id="PTHR47370:SF4">
    <property type="entry name" value="N-ACETYLTRANSFERASE HLS1-LIKE-RELATED"/>
    <property type="match status" value="1"/>
</dbReference>
<dbReference type="EMBL" id="QGNW01000089">
    <property type="protein sequence ID" value="RVW99012.1"/>
    <property type="molecule type" value="Genomic_DNA"/>
</dbReference>
<dbReference type="SUPFAM" id="SSF55729">
    <property type="entry name" value="Acyl-CoA N-acyltransferases (Nat)"/>
    <property type="match status" value="1"/>
</dbReference>
<name>A0A438IQN8_VITVI</name>